<dbReference type="EMBL" id="AF250284">
    <property type="protein sequence ID" value="AAG02976.1"/>
    <property type="molecule type" value="Genomic_DNA"/>
</dbReference>
<sequence>MFWLILLIPSFIICCEPKQSKYFCDIYYDCINNNLIMKSCNNNEVRYNNTCITQSEYKNITGNYCHRCNKNILIPGIHYNPLMCNKLSNSMCCFEEDNYIIYCTEQNNKYIWIKDYYNTDCKSILEKIKY</sequence>
<dbReference type="OrthoDB" id="20671at10239"/>
<dbReference type="RefSeq" id="NP_064773.1">
    <property type="nucleotide sequence ID" value="NC_002520.1"/>
</dbReference>
<reference evidence="1 2" key="1">
    <citation type="journal article" date="2000" name="Virology">
        <title>Complete genomic sequence of the Amsacta moorei entomopoxvirus: analysis and comparison with other poxviruses.</title>
        <authorList>
            <person name="Bawden A.L."/>
            <person name="Glassberg K.J."/>
            <person name="Diggans J."/>
            <person name="Shaw R."/>
            <person name="Farmerie W."/>
            <person name="Moyer R.W."/>
        </authorList>
    </citation>
    <scope>NUCLEOTIDE SEQUENCE [LARGE SCALE GENOMIC DNA]</scope>
</reference>
<organismHost>
    <name type="scientific">Amsacta</name>
    <dbReference type="NCBI Taxonomy" id="340055"/>
</organismHost>
<dbReference type="KEGG" id="vg:1494860"/>
<name>Q9DHC5_AMEPV</name>
<dbReference type="EMBL" id="AF250284">
    <property type="protein sequence ID" value="AAG02987.1"/>
    <property type="molecule type" value="Genomic_DNA"/>
</dbReference>
<organism evidence="1 2">
    <name type="scientific">Amsacta moorei entomopoxvirus</name>
    <name type="common">AmEPV</name>
    <dbReference type="NCBI Taxonomy" id="28321"/>
    <lineage>
        <taxon>Viruses</taxon>
        <taxon>Varidnaviria</taxon>
        <taxon>Bamfordvirae</taxon>
        <taxon>Nucleocytoviricota</taxon>
        <taxon>Pokkesviricetes</taxon>
        <taxon>Chitovirales</taxon>
        <taxon>Poxviridae</taxon>
        <taxon>Entomopoxvirinae</taxon>
        <taxon>Betaentomopoxvirus</taxon>
    </lineage>
</organism>
<keyword evidence="2" id="KW-1185">Reference proteome</keyword>
<evidence type="ECO:0000313" key="1">
    <source>
        <dbReference type="EMBL" id="AAG02987.1"/>
    </source>
</evidence>
<protein>
    <submittedName>
        <fullName evidence="1">AMVITR04</fullName>
    </submittedName>
</protein>
<dbReference type="RefSeq" id="NP_065058.1">
    <property type="nucleotide sequence ID" value="NC_002520.1"/>
</dbReference>
<proteinExistence type="predicted"/>
<evidence type="ECO:0000313" key="2">
    <source>
        <dbReference type="Proteomes" id="UP000000872"/>
    </source>
</evidence>
<dbReference type="Proteomes" id="UP000000872">
    <property type="component" value="Segment"/>
</dbReference>
<accession>Q9DHC5</accession>
<dbReference type="KEGG" id="vg:1494871"/>
<gene>
    <name evidence="1" type="primary">AMVITR04</name>
</gene>